<comment type="catalytic activity">
    <reaction evidence="4">
        <text>Couples ATP hydrolysis with the unwinding of duplex DNA by translocating in the 3'-5' direction.</text>
        <dbReference type="EC" id="5.6.2.4"/>
    </reaction>
</comment>
<sequence>MECPGAPRAATRRIAVSNARPNIALSTRATKHEEYSMADLRFTIPKDAKTATDIPMTLIYFNERLKAERARDRLTQWAADEGIENLTDGTCVAFYHAKVGPKRKRELEFMLAEGRVRILCCTDAVGMGCDMRNIERVVLWELPPSFCALVQRAGRAARDLSRMGEPILIISKNSINKGAKTLEAEIIAAVEAAATQAEAMNIAEEAPAETEQEGVEVNEGGQRVLVNEGGVRQGHIRKTLFLWQTWCQVLQVCQVCQRASGPRRHAQF</sequence>
<dbReference type="PANTHER" id="PTHR13710">
    <property type="entry name" value="DNA HELICASE RECQ FAMILY MEMBER"/>
    <property type="match status" value="1"/>
</dbReference>
<dbReference type="GeneID" id="59351490"/>
<reference evidence="7" key="1">
    <citation type="submission" date="2020-05" db="EMBL/GenBank/DDBJ databases">
        <title>Mycena genomes resolve the evolution of fungal bioluminescence.</title>
        <authorList>
            <person name="Tsai I.J."/>
        </authorList>
    </citation>
    <scope>NUCLEOTIDE SEQUENCE</scope>
    <source>
        <strain evidence="7">171206Taipei</strain>
    </source>
</reference>
<dbReference type="Gene3D" id="3.40.50.300">
    <property type="entry name" value="P-loop containing nucleotide triphosphate hydrolases"/>
    <property type="match status" value="1"/>
</dbReference>
<dbReference type="EC" id="5.6.2.4" evidence="5"/>
<feature type="domain" description="Helicase C-terminal" evidence="6">
    <location>
        <begin position="36"/>
        <end position="208"/>
    </location>
</feature>
<evidence type="ECO:0000256" key="2">
    <source>
        <dbReference type="ARBA" id="ARBA00023125"/>
    </source>
</evidence>
<dbReference type="OrthoDB" id="5409596at2759"/>
<dbReference type="GO" id="GO:0016787">
    <property type="term" value="F:hydrolase activity"/>
    <property type="evidence" value="ECO:0007669"/>
    <property type="project" value="UniProtKB-KW"/>
</dbReference>
<dbReference type="GO" id="GO:0006310">
    <property type="term" value="P:DNA recombination"/>
    <property type="evidence" value="ECO:0007669"/>
    <property type="project" value="TreeGrafter"/>
</dbReference>
<dbReference type="GO" id="GO:0003677">
    <property type="term" value="F:DNA binding"/>
    <property type="evidence" value="ECO:0007669"/>
    <property type="project" value="UniProtKB-KW"/>
</dbReference>
<dbReference type="GO" id="GO:0005737">
    <property type="term" value="C:cytoplasm"/>
    <property type="evidence" value="ECO:0007669"/>
    <property type="project" value="TreeGrafter"/>
</dbReference>
<dbReference type="EMBL" id="JACAZF010000012">
    <property type="protein sequence ID" value="KAF7292215.1"/>
    <property type="molecule type" value="Genomic_DNA"/>
</dbReference>
<dbReference type="AlphaFoldDB" id="A0A8H6S4S9"/>
<dbReference type="SMART" id="SM00490">
    <property type="entry name" value="HELICc"/>
    <property type="match status" value="1"/>
</dbReference>
<dbReference type="PANTHER" id="PTHR13710:SF105">
    <property type="entry name" value="ATP-DEPENDENT DNA HELICASE Q1"/>
    <property type="match status" value="1"/>
</dbReference>
<dbReference type="InterPro" id="IPR001650">
    <property type="entry name" value="Helicase_C-like"/>
</dbReference>
<evidence type="ECO:0000256" key="5">
    <source>
        <dbReference type="ARBA" id="ARBA00034808"/>
    </source>
</evidence>
<keyword evidence="8" id="KW-1185">Reference proteome</keyword>
<name>A0A8H6S4S9_9AGAR</name>
<dbReference type="Proteomes" id="UP000636479">
    <property type="component" value="Unassembled WGS sequence"/>
</dbReference>
<dbReference type="Pfam" id="PF00271">
    <property type="entry name" value="Helicase_C"/>
    <property type="match status" value="1"/>
</dbReference>
<dbReference type="GO" id="GO:0005694">
    <property type="term" value="C:chromosome"/>
    <property type="evidence" value="ECO:0007669"/>
    <property type="project" value="TreeGrafter"/>
</dbReference>
<gene>
    <name evidence="7" type="ORF">MIND_01248900</name>
</gene>
<evidence type="ECO:0000313" key="8">
    <source>
        <dbReference type="Proteomes" id="UP000636479"/>
    </source>
</evidence>
<comment type="similarity">
    <text evidence="1">Belongs to the helicase family. RecQ subfamily.</text>
</comment>
<evidence type="ECO:0000256" key="3">
    <source>
        <dbReference type="ARBA" id="ARBA00023235"/>
    </source>
</evidence>
<protein>
    <recommendedName>
        <fullName evidence="5">DNA 3'-5' helicase</fullName>
        <ecNumber evidence="5">5.6.2.4</ecNumber>
    </recommendedName>
</protein>
<keyword evidence="2" id="KW-0238">DNA-binding</keyword>
<evidence type="ECO:0000259" key="6">
    <source>
        <dbReference type="PROSITE" id="PS51194"/>
    </source>
</evidence>
<evidence type="ECO:0000313" key="7">
    <source>
        <dbReference type="EMBL" id="KAF7292215.1"/>
    </source>
</evidence>
<dbReference type="GO" id="GO:0043138">
    <property type="term" value="F:3'-5' DNA helicase activity"/>
    <property type="evidence" value="ECO:0007669"/>
    <property type="project" value="UniProtKB-EC"/>
</dbReference>
<accession>A0A8H6S4S9</accession>
<evidence type="ECO:0000256" key="1">
    <source>
        <dbReference type="ARBA" id="ARBA00005446"/>
    </source>
</evidence>
<comment type="caution">
    <text evidence="7">The sequence shown here is derived from an EMBL/GenBank/DDBJ whole genome shotgun (WGS) entry which is preliminary data.</text>
</comment>
<keyword evidence="3" id="KW-0413">Isomerase</keyword>
<proteinExistence type="inferred from homology"/>
<dbReference type="PROSITE" id="PS51194">
    <property type="entry name" value="HELICASE_CTER"/>
    <property type="match status" value="1"/>
</dbReference>
<dbReference type="SUPFAM" id="SSF52540">
    <property type="entry name" value="P-loop containing nucleoside triphosphate hydrolases"/>
    <property type="match status" value="1"/>
</dbReference>
<organism evidence="7 8">
    <name type="scientific">Mycena indigotica</name>
    <dbReference type="NCBI Taxonomy" id="2126181"/>
    <lineage>
        <taxon>Eukaryota</taxon>
        <taxon>Fungi</taxon>
        <taxon>Dikarya</taxon>
        <taxon>Basidiomycota</taxon>
        <taxon>Agaricomycotina</taxon>
        <taxon>Agaricomycetes</taxon>
        <taxon>Agaricomycetidae</taxon>
        <taxon>Agaricales</taxon>
        <taxon>Marasmiineae</taxon>
        <taxon>Mycenaceae</taxon>
        <taxon>Mycena</taxon>
    </lineage>
</organism>
<dbReference type="InterPro" id="IPR027417">
    <property type="entry name" value="P-loop_NTPase"/>
</dbReference>
<keyword evidence="7" id="KW-0378">Hydrolase</keyword>
<evidence type="ECO:0000256" key="4">
    <source>
        <dbReference type="ARBA" id="ARBA00034617"/>
    </source>
</evidence>
<dbReference type="GO" id="GO:0006281">
    <property type="term" value="P:DNA repair"/>
    <property type="evidence" value="ECO:0007669"/>
    <property type="project" value="TreeGrafter"/>
</dbReference>
<dbReference type="GO" id="GO:0009378">
    <property type="term" value="F:four-way junction helicase activity"/>
    <property type="evidence" value="ECO:0007669"/>
    <property type="project" value="TreeGrafter"/>
</dbReference>
<dbReference type="RefSeq" id="XP_037214942.1">
    <property type="nucleotide sequence ID" value="XM_037368974.1"/>
</dbReference>